<proteinExistence type="predicted"/>
<dbReference type="Proteomes" id="UP000829398">
    <property type="component" value="Chromosome 7"/>
</dbReference>
<organism evidence="1 2">
    <name type="scientific">Citrus sinensis</name>
    <name type="common">Sweet orange</name>
    <name type="synonym">Citrus aurantium var. sinensis</name>
    <dbReference type="NCBI Taxonomy" id="2711"/>
    <lineage>
        <taxon>Eukaryota</taxon>
        <taxon>Viridiplantae</taxon>
        <taxon>Streptophyta</taxon>
        <taxon>Embryophyta</taxon>
        <taxon>Tracheophyta</taxon>
        <taxon>Spermatophyta</taxon>
        <taxon>Magnoliopsida</taxon>
        <taxon>eudicotyledons</taxon>
        <taxon>Gunneridae</taxon>
        <taxon>Pentapetalae</taxon>
        <taxon>rosids</taxon>
        <taxon>malvids</taxon>
        <taxon>Sapindales</taxon>
        <taxon>Rutaceae</taxon>
        <taxon>Aurantioideae</taxon>
        <taxon>Citrus</taxon>
    </lineage>
</organism>
<reference evidence="2" key="1">
    <citation type="journal article" date="2023" name="Hortic. Res.">
        <title>A chromosome-level phased genome enabling allele-level studies in sweet orange: a case study on citrus Huanglongbing tolerance.</title>
        <authorList>
            <person name="Wu B."/>
            <person name="Yu Q."/>
            <person name="Deng Z."/>
            <person name="Duan Y."/>
            <person name="Luo F."/>
            <person name="Gmitter F. Jr."/>
        </authorList>
    </citation>
    <scope>NUCLEOTIDE SEQUENCE [LARGE SCALE GENOMIC DNA]</scope>
    <source>
        <strain evidence="2">cv. Valencia</strain>
    </source>
</reference>
<comment type="caution">
    <text evidence="1">The sequence shown here is derived from an EMBL/GenBank/DDBJ whole genome shotgun (WGS) entry which is preliminary data.</text>
</comment>
<evidence type="ECO:0000313" key="1">
    <source>
        <dbReference type="EMBL" id="KAH9714960.1"/>
    </source>
</evidence>
<evidence type="ECO:0000313" key="2">
    <source>
        <dbReference type="Proteomes" id="UP000829398"/>
    </source>
</evidence>
<sequence length="110" mass="12804">MRIRESEIGNNGSVKDIRWDAELGSQNMELRLVEYFADEFNKQVGNWVKSNITCQKFEELYEIKHSGLKMDEIYAVEFIGGATIVPKLQACDNHLDQIKDWDINNLPRNQ</sequence>
<dbReference type="EMBL" id="CM039176">
    <property type="protein sequence ID" value="KAH9714960.1"/>
    <property type="molecule type" value="Genomic_DNA"/>
</dbReference>
<name>A0ACB8JBX8_CITSI</name>
<keyword evidence="2" id="KW-1185">Reference proteome</keyword>
<protein>
    <submittedName>
        <fullName evidence="1">Uncharacterized protein</fullName>
    </submittedName>
</protein>
<gene>
    <name evidence="1" type="ORF">KPL71_020853</name>
</gene>
<accession>A0ACB8JBX8</accession>